<proteinExistence type="predicted"/>
<feature type="region of interest" description="Disordered" evidence="1">
    <location>
        <begin position="1"/>
        <end position="41"/>
    </location>
</feature>
<accession>A0ABR2PQY9</accession>
<comment type="caution">
    <text evidence="2">The sequence shown here is derived from an EMBL/GenBank/DDBJ whole genome shotgun (WGS) entry which is preliminary data.</text>
</comment>
<evidence type="ECO:0000313" key="2">
    <source>
        <dbReference type="EMBL" id="KAK8990753.1"/>
    </source>
</evidence>
<evidence type="ECO:0000313" key="3">
    <source>
        <dbReference type="Proteomes" id="UP001396334"/>
    </source>
</evidence>
<feature type="compositionally biased region" description="Low complexity" evidence="1">
    <location>
        <begin position="1"/>
        <end position="19"/>
    </location>
</feature>
<sequence length="120" mass="13491">MEGNLPRQVEPQVPVQPQEPAQPPIPEQHPEPVQAPLNPPDVQNVQMECLLSMKEMFDQLVTNLKQDRPVVQAVAVPSRAPIEKLSQHRGYTFAGTIEEKPEEAEYCVELVGNYNTNCSY</sequence>
<gene>
    <name evidence="2" type="ORF">V6N11_028714</name>
</gene>
<dbReference type="EMBL" id="JBBPBN010000053">
    <property type="protein sequence ID" value="KAK8990753.1"/>
    <property type="molecule type" value="Genomic_DNA"/>
</dbReference>
<dbReference type="Proteomes" id="UP001396334">
    <property type="component" value="Unassembled WGS sequence"/>
</dbReference>
<evidence type="ECO:0000256" key="1">
    <source>
        <dbReference type="SAM" id="MobiDB-lite"/>
    </source>
</evidence>
<organism evidence="2 3">
    <name type="scientific">Hibiscus sabdariffa</name>
    <name type="common">roselle</name>
    <dbReference type="NCBI Taxonomy" id="183260"/>
    <lineage>
        <taxon>Eukaryota</taxon>
        <taxon>Viridiplantae</taxon>
        <taxon>Streptophyta</taxon>
        <taxon>Embryophyta</taxon>
        <taxon>Tracheophyta</taxon>
        <taxon>Spermatophyta</taxon>
        <taxon>Magnoliopsida</taxon>
        <taxon>eudicotyledons</taxon>
        <taxon>Gunneridae</taxon>
        <taxon>Pentapetalae</taxon>
        <taxon>rosids</taxon>
        <taxon>malvids</taxon>
        <taxon>Malvales</taxon>
        <taxon>Malvaceae</taxon>
        <taxon>Malvoideae</taxon>
        <taxon>Hibiscus</taxon>
    </lineage>
</organism>
<name>A0ABR2PQY9_9ROSI</name>
<keyword evidence="3" id="KW-1185">Reference proteome</keyword>
<protein>
    <submittedName>
        <fullName evidence="2">Uncharacterized protein</fullName>
    </submittedName>
</protein>
<reference evidence="2 3" key="1">
    <citation type="journal article" date="2024" name="G3 (Bethesda)">
        <title>Genome assembly of Hibiscus sabdariffa L. provides insights into metabolisms of medicinal natural products.</title>
        <authorList>
            <person name="Kim T."/>
        </authorList>
    </citation>
    <scope>NUCLEOTIDE SEQUENCE [LARGE SCALE GENOMIC DNA]</scope>
    <source>
        <strain evidence="2">TK-2024</strain>
        <tissue evidence="2">Old leaves</tissue>
    </source>
</reference>